<dbReference type="Proteomes" id="UP000093000">
    <property type="component" value="Unassembled WGS sequence"/>
</dbReference>
<protein>
    <submittedName>
        <fullName evidence="1">Uncharacterized protein</fullName>
    </submittedName>
</protein>
<evidence type="ECO:0000313" key="2">
    <source>
        <dbReference type="Proteomes" id="UP000093000"/>
    </source>
</evidence>
<keyword evidence="2" id="KW-1185">Reference proteome</keyword>
<dbReference type="InterPro" id="IPR029321">
    <property type="entry name" value="INTS2"/>
</dbReference>
<dbReference type="EMBL" id="LUGH01000475">
    <property type="protein sequence ID" value="OBZ84744.1"/>
    <property type="molecule type" value="Genomic_DNA"/>
</dbReference>
<gene>
    <name evidence="1" type="ORF">A0J61_07203</name>
</gene>
<dbReference type="GO" id="GO:0032039">
    <property type="term" value="C:integrator complex"/>
    <property type="evidence" value="ECO:0007669"/>
    <property type="project" value="InterPro"/>
</dbReference>
<evidence type="ECO:0000313" key="1">
    <source>
        <dbReference type="EMBL" id="OBZ84744.1"/>
    </source>
</evidence>
<dbReference type="OrthoDB" id="3363059at2759"/>
<dbReference type="InParanoid" id="A0A1C7NBN1"/>
<name>A0A1C7NBN1_9FUNG</name>
<sequence>MSSESDLINRYLEFKSTSTKIGLEEALVQYRSVRSQDWRFEVLTELYFIQYSVCHETTDRTNKRIRSTIRLLQNEAFIKEHGILFVELVELFSHLESDQSTVLQSVMEGFVHLSTRCDIIQLLANDEYIYRHAILQLMSCVHRMDTRFIIQISEMIYKGIEKRPQDALWVRFRLVEMQVLPDLVTRLTATYCKDTVEFLNGVFTGKSTWFLAQSANSGQYFIKMKQRMMKEIESSFSNQHPITLLASIRALSGIIGFFGIKLVDTEVALCLRILGQTKHEKLVRLLLSLVLLAADQFLRKQNELATVLNELLQSGISELPLLLLIYFQTDAIPQIEDSVRSVLTMQLPIPRLGLFEMQKLFKSLKITPATVNTILPPIATINLNLKREREREI</sequence>
<organism evidence="1 2">
    <name type="scientific">Choanephora cucurbitarum</name>
    <dbReference type="NCBI Taxonomy" id="101091"/>
    <lineage>
        <taxon>Eukaryota</taxon>
        <taxon>Fungi</taxon>
        <taxon>Fungi incertae sedis</taxon>
        <taxon>Mucoromycota</taxon>
        <taxon>Mucoromycotina</taxon>
        <taxon>Mucoromycetes</taxon>
        <taxon>Mucorales</taxon>
        <taxon>Mucorineae</taxon>
        <taxon>Choanephoraceae</taxon>
        <taxon>Choanephoroideae</taxon>
        <taxon>Choanephora</taxon>
    </lineage>
</organism>
<comment type="caution">
    <text evidence="1">The sequence shown here is derived from an EMBL/GenBank/DDBJ whole genome shotgun (WGS) entry which is preliminary data.</text>
</comment>
<proteinExistence type="predicted"/>
<dbReference type="Pfam" id="PF14750">
    <property type="entry name" value="INTS2"/>
    <property type="match status" value="1"/>
</dbReference>
<accession>A0A1C7NBN1</accession>
<reference evidence="1 2" key="1">
    <citation type="submission" date="2016-03" db="EMBL/GenBank/DDBJ databases">
        <title>Choanephora cucurbitarum.</title>
        <authorList>
            <person name="Min B."/>
            <person name="Park H."/>
            <person name="Park J.-H."/>
            <person name="Shin H.-D."/>
            <person name="Choi I.-G."/>
        </authorList>
    </citation>
    <scope>NUCLEOTIDE SEQUENCE [LARGE SCALE GENOMIC DNA]</scope>
    <source>
        <strain evidence="1 2">KUS-F28377</strain>
    </source>
</reference>
<dbReference type="AlphaFoldDB" id="A0A1C7NBN1"/>